<dbReference type="EMBL" id="MOBZ01000003">
    <property type="protein sequence ID" value="ROO12555.1"/>
    <property type="molecule type" value="Genomic_DNA"/>
</dbReference>
<reference evidence="1 2" key="1">
    <citation type="submission" date="2016-10" db="EMBL/GenBank/DDBJ databases">
        <title>Comparative genome analysis of multiple Pseudomonas spp. focuses on biocontrol and plant growth promoting traits.</title>
        <authorList>
            <person name="Tao X.-Y."/>
            <person name="Taylor C.G."/>
        </authorList>
    </citation>
    <scope>NUCLEOTIDE SEQUENCE [LARGE SCALE GENOMIC DNA]</scope>
    <source>
        <strain evidence="1 2">36G2</strain>
    </source>
</reference>
<name>A0A423PA82_PSEFL</name>
<dbReference type="Proteomes" id="UP000283619">
    <property type="component" value="Unassembled WGS sequence"/>
</dbReference>
<gene>
    <name evidence="1" type="ORF">BK673_04890</name>
</gene>
<accession>A0A423PA82</accession>
<sequence>MSRLFWTLPITALLLIAGWRFWSPADLSACTSKNTEPVQLTAVIRNYFEGNSRIDWRDMDDRFDILSTPEGQKIAGQPEPYTCEALQILQSPAFSQSEKIFTTALMFQLPIGQYMAFMDRTHQLYAEGKIDQEVMKVVIRPRGTAINYWWLPAWRQRFTRDAPSVLEANLINYVLSGHYWFDYPGAGF</sequence>
<dbReference type="AlphaFoldDB" id="A0A423PA82"/>
<organism evidence="1 2">
    <name type="scientific">Pseudomonas fluorescens</name>
    <dbReference type="NCBI Taxonomy" id="294"/>
    <lineage>
        <taxon>Bacteria</taxon>
        <taxon>Pseudomonadati</taxon>
        <taxon>Pseudomonadota</taxon>
        <taxon>Gammaproteobacteria</taxon>
        <taxon>Pseudomonadales</taxon>
        <taxon>Pseudomonadaceae</taxon>
        <taxon>Pseudomonas</taxon>
    </lineage>
</organism>
<dbReference type="RefSeq" id="WP_123593135.1">
    <property type="nucleotide sequence ID" value="NZ_MOBZ01000003.1"/>
</dbReference>
<comment type="caution">
    <text evidence="1">The sequence shown here is derived from an EMBL/GenBank/DDBJ whole genome shotgun (WGS) entry which is preliminary data.</text>
</comment>
<evidence type="ECO:0000313" key="2">
    <source>
        <dbReference type="Proteomes" id="UP000283619"/>
    </source>
</evidence>
<evidence type="ECO:0000313" key="1">
    <source>
        <dbReference type="EMBL" id="ROO12555.1"/>
    </source>
</evidence>
<proteinExistence type="predicted"/>
<protein>
    <submittedName>
        <fullName evidence="1">Uncharacterized protein</fullName>
    </submittedName>
</protein>